<dbReference type="SUPFAM" id="SSF140371">
    <property type="entry name" value="Vng1086c-like"/>
    <property type="match status" value="1"/>
</dbReference>
<dbReference type="HOGENOM" id="CLU_167318_1_0_2"/>
<dbReference type="InterPro" id="IPR002753">
    <property type="entry name" value="UPF0058"/>
</dbReference>
<name>L0KZL7_METHD</name>
<dbReference type="KEGG" id="mhz:Metho_2412"/>
<dbReference type="PANTHER" id="PTHR42203">
    <property type="entry name" value="UPF0058 PROTEIN MJ1205"/>
    <property type="match status" value="1"/>
</dbReference>
<evidence type="ECO:0000313" key="2">
    <source>
        <dbReference type="Proteomes" id="UP000010866"/>
    </source>
</evidence>
<dbReference type="OrthoDB" id="177623at2157"/>
<organism evidence="1 2">
    <name type="scientific">Methanomethylovorans hollandica (strain DSM 15978 / NBRC 107637 / DMS1)</name>
    <dbReference type="NCBI Taxonomy" id="867904"/>
    <lineage>
        <taxon>Archaea</taxon>
        <taxon>Methanobacteriati</taxon>
        <taxon>Methanobacteriota</taxon>
        <taxon>Stenosarchaea group</taxon>
        <taxon>Methanomicrobia</taxon>
        <taxon>Methanosarcinales</taxon>
        <taxon>Methanosarcinaceae</taxon>
        <taxon>Methanomethylovorans</taxon>
    </lineage>
</organism>
<gene>
    <name evidence="1" type="ordered locus">Metho_2412</name>
</gene>
<dbReference type="AlphaFoldDB" id="L0KZL7"/>
<dbReference type="RefSeq" id="WP_015325721.1">
    <property type="nucleotide sequence ID" value="NC_019977.1"/>
</dbReference>
<dbReference type="EMBL" id="CP003362">
    <property type="protein sequence ID" value="AGB50556.1"/>
    <property type="molecule type" value="Genomic_DNA"/>
</dbReference>
<dbReference type="PANTHER" id="PTHR42203:SF2">
    <property type="entry name" value="UPF0058 PROTEIN MJ1205"/>
    <property type="match status" value="1"/>
</dbReference>
<proteinExistence type="predicted"/>
<protein>
    <submittedName>
        <fullName evidence="1">Putative metal-binding protein</fullName>
    </submittedName>
</protein>
<reference evidence="2" key="1">
    <citation type="submission" date="2012-02" db="EMBL/GenBank/DDBJ databases">
        <title>Complete sequence of chromosome of Methanomethylovorans hollandica DSM 15978.</title>
        <authorList>
            <person name="Lucas S."/>
            <person name="Copeland A."/>
            <person name="Lapidus A."/>
            <person name="Glavina del Rio T."/>
            <person name="Dalin E."/>
            <person name="Tice H."/>
            <person name="Bruce D."/>
            <person name="Goodwin L."/>
            <person name="Pitluck S."/>
            <person name="Peters L."/>
            <person name="Mikhailova N."/>
            <person name="Held B."/>
            <person name="Kyrpides N."/>
            <person name="Mavromatis K."/>
            <person name="Ivanova N."/>
            <person name="Brettin T."/>
            <person name="Detter J.C."/>
            <person name="Han C."/>
            <person name="Larimer F."/>
            <person name="Land M."/>
            <person name="Hauser L."/>
            <person name="Markowitz V."/>
            <person name="Cheng J.-F."/>
            <person name="Hugenholtz P."/>
            <person name="Woyke T."/>
            <person name="Wu D."/>
            <person name="Spring S."/>
            <person name="Schroeder M."/>
            <person name="Brambilla E."/>
            <person name="Klenk H.-P."/>
            <person name="Eisen J.A."/>
        </authorList>
    </citation>
    <scope>NUCLEOTIDE SEQUENCE [LARGE SCALE GENOMIC DNA]</scope>
    <source>
        <strain evidence="2">DSM 15978 / NBRC 107637 / DMS1</strain>
    </source>
</reference>
<dbReference type="Gene3D" id="1.20.1270.110">
    <property type="entry name" value="Uncharacterised protein family UPF0058"/>
    <property type="match status" value="1"/>
</dbReference>
<dbReference type="GeneID" id="14408490"/>
<dbReference type="InterPro" id="IPR036519">
    <property type="entry name" value="UPF0058_sf"/>
</dbReference>
<keyword evidence="2" id="KW-1185">Reference proteome</keyword>
<dbReference type="STRING" id="867904.Metho_2412"/>
<dbReference type="Proteomes" id="UP000010866">
    <property type="component" value="Chromosome"/>
</dbReference>
<evidence type="ECO:0000313" key="1">
    <source>
        <dbReference type="EMBL" id="AGB50556.1"/>
    </source>
</evidence>
<dbReference type="Pfam" id="PF01893">
    <property type="entry name" value="UPF0058"/>
    <property type="match status" value="1"/>
</dbReference>
<sequence>MHKDELIQLHTLMAQMKSILEEKGFTNAFSAYDSLAISPVHVHRSKAEHKLAIFVLGNTLASVMSKDDLSGFGKTSERMKELATRMQHSIMHENF</sequence>
<accession>L0KZL7</accession>